<evidence type="ECO:0000256" key="1">
    <source>
        <dbReference type="ARBA" id="ARBA00022737"/>
    </source>
</evidence>
<dbReference type="PROSITE" id="PS51125">
    <property type="entry name" value="NHL"/>
    <property type="match status" value="4"/>
</dbReference>
<feature type="repeat" description="NHL" evidence="2">
    <location>
        <begin position="116"/>
        <end position="155"/>
    </location>
</feature>
<feature type="domain" description="Ig-like" evidence="3">
    <location>
        <begin position="362"/>
        <end position="443"/>
    </location>
</feature>
<dbReference type="InterPro" id="IPR001258">
    <property type="entry name" value="NHL_repeat"/>
</dbReference>
<dbReference type="HOGENOM" id="CLU_300884_0_0_10"/>
<evidence type="ECO:0000313" key="4">
    <source>
        <dbReference type="EMBL" id="ADB40701.1"/>
    </source>
</evidence>
<name>D2QPP2_SPILD</name>
<dbReference type="PANTHER" id="PTHR24104:SF25">
    <property type="entry name" value="PROTEIN LIN-41"/>
    <property type="match status" value="1"/>
</dbReference>
<feature type="repeat" description="NHL" evidence="2">
    <location>
        <begin position="66"/>
        <end position="105"/>
    </location>
</feature>
<dbReference type="InterPro" id="IPR007110">
    <property type="entry name" value="Ig-like_dom"/>
</dbReference>
<protein>
    <submittedName>
        <fullName evidence="4">NHL repeat containing protein</fullName>
    </submittedName>
</protein>
<dbReference type="PANTHER" id="PTHR24104">
    <property type="entry name" value="E3 UBIQUITIN-PROTEIN LIGASE NHLRC1-RELATED"/>
    <property type="match status" value="1"/>
</dbReference>
<dbReference type="PROSITE" id="PS50835">
    <property type="entry name" value="IG_LIKE"/>
    <property type="match status" value="5"/>
</dbReference>
<accession>D2QPP2</accession>
<organism evidence="4 5">
    <name type="scientific">Spirosoma linguale (strain ATCC 33905 / DSM 74 / LMG 10896 / Claus 1)</name>
    <dbReference type="NCBI Taxonomy" id="504472"/>
    <lineage>
        <taxon>Bacteria</taxon>
        <taxon>Pseudomonadati</taxon>
        <taxon>Bacteroidota</taxon>
        <taxon>Cytophagia</taxon>
        <taxon>Cytophagales</taxon>
        <taxon>Cytophagaceae</taxon>
        <taxon>Spirosoma</taxon>
    </lineage>
</organism>
<dbReference type="Gene3D" id="2.60.40.10">
    <property type="entry name" value="Immunoglobulins"/>
    <property type="match status" value="6"/>
</dbReference>
<dbReference type="Gene3D" id="2.40.10.500">
    <property type="match status" value="2"/>
</dbReference>
<dbReference type="EMBL" id="CP001769">
    <property type="protein sequence ID" value="ADB40701.1"/>
    <property type="molecule type" value="Genomic_DNA"/>
</dbReference>
<dbReference type="CDD" id="cd05819">
    <property type="entry name" value="NHL"/>
    <property type="match status" value="1"/>
</dbReference>
<dbReference type="Pfam" id="PF01436">
    <property type="entry name" value="NHL"/>
    <property type="match status" value="4"/>
</dbReference>
<dbReference type="SUPFAM" id="SSF48726">
    <property type="entry name" value="Immunoglobulin"/>
    <property type="match status" value="1"/>
</dbReference>
<proteinExistence type="predicted"/>
<dbReference type="KEGG" id="sli:Slin_4723"/>
<dbReference type="AlphaFoldDB" id="D2QPP2"/>
<keyword evidence="5" id="KW-1185">Reference proteome</keyword>
<gene>
    <name evidence="4" type="ordered locus">Slin_4723</name>
</gene>
<reference evidence="4 5" key="1">
    <citation type="journal article" date="2010" name="Stand. Genomic Sci.">
        <title>Complete genome sequence of Spirosoma linguale type strain (1).</title>
        <authorList>
            <person name="Lail K."/>
            <person name="Sikorski J."/>
            <person name="Saunders E."/>
            <person name="Lapidus A."/>
            <person name="Glavina Del Rio T."/>
            <person name="Copeland A."/>
            <person name="Tice H."/>
            <person name="Cheng J.-F."/>
            <person name="Lucas S."/>
            <person name="Nolan M."/>
            <person name="Bruce D."/>
            <person name="Goodwin L."/>
            <person name="Pitluck S."/>
            <person name="Ivanova N."/>
            <person name="Mavromatis K."/>
            <person name="Ovchinnikova G."/>
            <person name="Pati A."/>
            <person name="Chen A."/>
            <person name="Palaniappan K."/>
            <person name="Land M."/>
            <person name="Hauser L."/>
            <person name="Chang Y.-J."/>
            <person name="Jeffries C.D."/>
            <person name="Chain P."/>
            <person name="Brettin T."/>
            <person name="Detter J.C."/>
            <person name="Schuetze A."/>
            <person name="Rohde M."/>
            <person name="Tindall B.J."/>
            <person name="Goeker M."/>
            <person name="Bristow J."/>
            <person name="Eisen J.A."/>
            <person name="Markowitz V."/>
            <person name="Hugenholtz P."/>
            <person name="Kyrpides N.C."/>
            <person name="Klenk H.-P."/>
            <person name="Chen F."/>
        </authorList>
    </citation>
    <scope>NUCLEOTIDE SEQUENCE [LARGE SCALE GENOMIC DNA]</scope>
    <source>
        <strain evidence="5">ATCC 33905 / DSM 74 / LMG 10896 / Claus 1</strain>
    </source>
</reference>
<dbReference type="InterPro" id="IPR036179">
    <property type="entry name" value="Ig-like_dom_sf"/>
</dbReference>
<feature type="repeat" description="NHL" evidence="2">
    <location>
        <begin position="166"/>
        <end position="205"/>
    </location>
</feature>
<keyword evidence="1" id="KW-0677">Repeat</keyword>
<dbReference type="InterPro" id="IPR013783">
    <property type="entry name" value="Ig-like_fold"/>
</dbReference>
<feature type="domain" description="Ig-like" evidence="3">
    <location>
        <begin position="544"/>
        <end position="621"/>
    </location>
</feature>
<dbReference type="InterPro" id="IPR050952">
    <property type="entry name" value="TRIM-NHL_E3_ligases"/>
</dbReference>
<evidence type="ECO:0000313" key="5">
    <source>
        <dbReference type="Proteomes" id="UP000002028"/>
    </source>
</evidence>
<dbReference type="SUPFAM" id="SSF101898">
    <property type="entry name" value="NHL repeat"/>
    <property type="match status" value="1"/>
</dbReference>
<evidence type="ECO:0000259" key="3">
    <source>
        <dbReference type="PROSITE" id="PS50835"/>
    </source>
</evidence>
<dbReference type="eggNOG" id="COG3391">
    <property type="taxonomic scope" value="Bacteria"/>
</dbReference>
<dbReference type="STRING" id="504472.Slin_4723"/>
<sequence>MYLLKPIQMLKFYPPTGLDRSATNSFRPDASWVSRLTCLVVFLLLSLSSPLLAQYNSNAVTVAGTGTAGSAANQLDSPFGIYVDEAGSMYVADYNNHRVQKWASGATSGTTVAGTGTAGSAANQLNHPLGVYVDGAGAIYVSDTDNNRVQKWASGATSGTTVAGTGTAGSAANQLNYPIGIYVDGAGATYVADASNSRIQKWAAGATSGTTVAGGNGQGSAANQLWSAAGVYIDGAGAIYVADGGNNRIQKWASGATSGTTVAGTGVYGPASNQLSYPFAVYVDGAGTMYVSDQQSHRIQKWTAGATSGTTVAGGYGNDALVPYQLNYPRGIYLDRAGAIYVADQRNNRIQKFSRINPLVNPSLTIATTSQTSCTGASVSFTATSTNGGTSPAYQWKKNGSNVGTSDATYTDAALTSGDVINCVLTSNDQWASPTTATSNSLTMTVNPLLTPALTLAITTGSQTSYAGTAITFTATPINGGTNPRYQWRKNGTNVGTNSATYTDFALANNDLISCILVSNVTCYTTPTADSNSLKMTVIALVTPTLTIATGSQTNCAGKSVSFTATPTNGGSSPAYQWKKNGSNVGTNSATYTDAALANNDVISCVLTSNAPGTTTSTATSNSLTMTVNPLLTPALTLAITTGSQTSYAGTAITFTAMPTNGGTNPAYQWKKNGSNVGTNTATYTDFALANNDVISCVLTSNVTCPTTPTATSNDLTMTVIALVTPTLTIATTSSQTSCAGTSVSFTATPTNGGSSPAYQWKKNGSNVGTNTATYTDAALANSDVISCVLTSNAPGTTTSTATSNSLTMTVNARPDAPALTPASSSLAATLTPLSLTSFALATTGNSLHFFQAGGSELSPPTVSIATAGVMSFSVGQTNNASGCKSLLTPLSLTITATPTSQTVCRSSNATLNVTLVGTAFQWYKNGTTTANKLTELTSAQRGTTTATLTLVNLQTTADYYCKITTSTGVQTVGPLKVSVNFGCSARPAAEEADLQLLVLVRPNPIVDGHLRALVKGAQGQALNVALYSLQGELVNQQVWPSAPAEVNLDWDISQRTTGVLLLRAQTPTQQQTIKIIQN</sequence>
<feature type="domain" description="Ig-like" evidence="3">
    <location>
        <begin position="861"/>
        <end position="979"/>
    </location>
</feature>
<feature type="domain" description="Ig-like" evidence="3">
    <location>
        <begin position="726"/>
        <end position="804"/>
    </location>
</feature>
<dbReference type="InterPro" id="IPR011042">
    <property type="entry name" value="6-blade_b-propeller_TolB-like"/>
</dbReference>
<evidence type="ECO:0000256" key="2">
    <source>
        <dbReference type="PROSITE-ProRule" id="PRU00504"/>
    </source>
</evidence>
<dbReference type="Gene3D" id="2.120.10.30">
    <property type="entry name" value="TolB, C-terminal domain"/>
    <property type="match status" value="1"/>
</dbReference>
<dbReference type="GO" id="GO:0008270">
    <property type="term" value="F:zinc ion binding"/>
    <property type="evidence" value="ECO:0007669"/>
    <property type="project" value="UniProtKB-KW"/>
</dbReference>
<dbReference type="Proteomes" id="UP000002028">
    <property type="component" value="Chromosome"/>
</dbReference>
<feature type="repeat" description="NHL" evidence="2">
    <location>
        <begin position="325"/>
        <end position="356"/>
    </location>
</feature>
<feature type="domain" description="Ig-like" evidence="3">
    <location>
        <begin position="634"/>
        <end position="717"/>
    </location>
</feature>